<reference evidence="1 2" key="1">
    <citation type="journal article" date="2010" name="Nature">
        <title>Genome sequence of the palaeopolyploid soybean.</title>
        <authorList>
            <person name="Schmutz J."/>
            <person name="Cannon S.B."/>
            <person name="Schlueter J."/>
            <person name="Ma J."/>
            <person name="Mitros T."/>
            <person name="Nelson W."/>
            <person name="Hyten D.L."/>
            <person name="Song Q."/>
            <person name="Thelen J.J."/>
            <person name="Cheng J."/>
            <person name="Xu D."/>
            <person name="Hellsten U."/>
            <person name="May G.D."/>
            <person name="Yu Y."/>
            <person name="Sakurai T."/>
            <person name="Umezawa T."/>
            <person name="Bhattacharyya M.K."/>
            <person name="Sandhu D."/>
            <person name="Valliyodan B."/>
            <person name="Lindquist E."/>
            <person name="Peto M."/>
            <person name="Grant D."/>
            <person name="Shu S."/>
            <person name="Goodstein D."/>
            <person name="Barry K."/>
            <person name="Futrell-Griggs M."/>
            <person name="Abernathy B."/>
            <person name="Du J."/>
            <person name="Tian Z."/>
            <person name="Zhu L."/>
            <person name="Gill N."/>
            <person name="Joshi T."/>
            <person name="Libault M."/>
            <person name="Sethuraman A."/>
            <person name="Zhang X.-C."/>
            <person name="Shinozaki K."/>
            <person name="Nguyen H.T."/>
            <person name="Wing R.A."/>
            <person name="Cregan P."/>
            <person name="Specht J."/>
            <person name="Grimwood J."/>
            <person name="Rokhsar D."/>
            <person name="Stacey G."/>
            <person name="Shoemaker R.C."/>
            <person name="Jackson S.A."/>
        </authorList>
    </citation>
    <scope>NUCLEOTIDE SEQUENCE [LARGE SCALE GENOMIC DNA]</scope>
    <source>
        <strain evidence="2">cv. Williams 82</strain>
        <tissue evidence="1">Callus</tissue>
    </source>
</reference>
<name>A0A0R0ISN6_SOYBN</name>
<evidence type="ECO:0000313" key="3">
    <source>
        <dbReference type="Proteomes" id="UP000008827"/>
    </source>
</evidence>
<dbReference type="InParanoid" id="A0A0R0ISN6"/>
<dbReference type="EMBL" id="CM000841">
    <property type="protein sequence ID" value="KRH45309.1"/>
    <property type="molecule type" value="Genomic_DNA"/>
</dbReference>
<organism evidence="1">
    <name type="scientific">Glycine max</name>
    <name type="common">Soybean</name>
    <name type="synonym">Glycine hispida</name>
    <dbReference type="NCBI Taxonomy" id="3847"/>
    <lineage>
        <taxon>Eukaryota</taxon>
        <taxon>Viridiplantae</taxon>
        <taxon>Streptophyta</taxon>
        <taxon>Embryophyta</taxon>
        <taxon>Tracheophyta</taxon>
        <taxon>Spermatophyta</taxon>
        <taxon>Magnoliopsida</taxon>
        <taxon>eudicotyledons</taxon>
        <taxon>Gunneridae</taxon>
        <taxon>Pentapetalae</taxon>
        <taxon>rosids</taxon>
        <taxon>fabids</taxon>
        <taxon>Fabales</taxon>
        <taxon>Fabaceae</taxon>
        <taxon>Papilionoideae</taxon>
        <taxon>50 kb inversion clade</taxon>
        <taxon>NPAAA clade</taxon>
        <taxon>indigoferoid/millettioid clade</taxon>
        <taxon>Phaseoleae</taxon>
        <taxon>Glycine</taxon>
        <taxon>Glycine subgen. Soja</taxon>
    </lineage>
</organism>
<dbReference type="Proteomes" id="UP000008827">
    <property type="component" value="Chromosome 8"/>
</dbReference>
<dbReference type="AlphaFoldDB" id="A0A0R0ISN6"/>
<protein>
    <submittedName>
        <fullName evidence="1 2">Uncharacterized protein</fullName>
    </submittedName>
</protein>
<reference evidence="1" key="3">
    <citation type="submission" date="2018-07" db="EMBL/GenBank/DDBJ databases">
        <title>WGS assembly of Glycine max.</title>
        <authorList>
            <person name="Schmutz J."/>
            <person name="Cannon S."/>
            <person name="Schlueter J."/>
            <person name="Ma J."/>
            <person name="Mitros T."/>
            <person name="Nelson W."/>
            <person name="Hyten D."/>
            <person name="Song Q."/>
            <person name="Thelen J."/>
            <person name="Cheng J."/>
            <person name="Xu D."/>
            <person name="Hellsten U."/>
            <person name="May G."/>
            <person name="Yu Y."/>
            <person name="Sakurai T."/>
            <person name="Umezawa T."/>
            <person name="Bhattacharyya M."/>
            <person name="Sandhu D."/>
            <person name="Valliyodan B."/>
            <person name="Lindquist E."/>
            <person name="Peto M."/>
            <person name="Grant D."/>
            <person name="Shu S."/>
            <person name="Goodstein D."/>
            <person name="Barry K."/>
            <person name="Futrell-Griggs M."/>
            <person name="Abernathy B."/>
            <person name="Du J."/>
            <person name="Tian Z."/>
            <person name="Zhu L."/>
            <person name="Gill N."/>
            <person name="Joshi T."/>
            <person name="Libault M."/>
            <person name="Sethuraman A."/>
            <person name="Zhang X."/>
            <person name="Shinozaki K."/>
            <person name="Nguyen H."/>
            <person name="Wing R."/>
            <person name="Cregan P."/>
            <person name="Specht J."/>
            <person name="Grimwood J."/>
            <person name="Rokhsar D."/>
            <person name="Stacey G."/>
            <person name="Shoemaker R."/>
            <person name="Jackson S."/>
        </authorList>
    </citation>
    <scope>NUCLEOTIDE SEQUENCE</scope>
    <source>
        <tissue evidence="1">Callus</tissue>
    </source>
</reference>
<gene>
    <name evidence="1" type="ORF">GLYMA_08G264300</name>
</gene>
<evidence type="ECO:0000313" key="2">
    <source>
        <dbReference type="EnsemblPlants" id="KRH45309"/>
    </source>
</evidence>
<dbReference type="Gramene" id="KRH45309">
    <property type="protein sequence ID" value="KRH45309"/>
    <property type="gene ID" value="GLYMA_08G264300"/>
</dbReference>
<evidence type="ECO:0000313" key="1">
    <source>
        <dbReference type="EMBL" id="KRH45309.1"/>
    </source>
</evidence>
<sequence length="90" mass="10268">MVRKIFCFYWTIQSPTKELLLQCLQNVPDACNSDVILLLNSSRSVQGIAGIFLQTAPGACNLFMEKNRIQIEEKRPNKLVIKMYNCLSSE</sequence>
<dbReference type="EnsemblPlants" id="KRH45309">
    <property type="protein sequence ID" value="KRH45309"/>
    <property type="gene ID" value="GLYMA_08G264300"/>
</dbReference>
<accession>A0A0R0ISN6</accession>
<proteinExistence type="predicted"/>
<reference evidence="2" key="2">
    <citation type="submission" date="2018-02" db="UniProtKB">
        <authorList>
            <consortium name="EnsemblPlants"/>
        </authorList>
    </citation>
    <scope>IDENTIFICATION</scope>
    <source>
        <strain evidence="2">Williams 82</strain>
    </source>
</reference>
<keyword evidence="3" id="KW-1185">Reference proteome</keyword>